<dbReference type="RefSeq" id="WP_076590173.1">
    <property type="nucleotide sequence ID" value="NZ_JABEYA020000004.1"/>
</dbReference>
<dbReference type="Proteomes" id="UP001238540">
    <property type="component" value="Unassembled WGS sequence"/>
</dbReference>
<reference evidence="2" key="1">
    <citation type="journal article" date="2019" name="Int. J. Syst. Evol. Microbiol.">
        <title>The Global Catalogue of Microorganisms (GCM) 10K type strain sequencing project: providing services to taxonomists for standard genome sequencing and annotation.</title>
        <authorList>
            <consortium name="The Broad Institute Genomics Platform"/>
            <consortium name="The Broad Institute Genome Sequencing Center for Infectious Disease"/>
            <person name="Wu L."/>
            <person name="Ma J."/>
        </authorList>
    </citation>
    <scope>NUCLEOTIDE SEQUENCE [LARGE SCALE GENOMIC DNA]</scope>
    <source>
        <strain evidence="2">CECT 7398</strain>
    </source>
</reference>
<proteinExistence type="predicted"/>
<protein>
    <submittedName>
        <fullName evidence="1">DUF2256 domain-containing protein</fullName>
    </submittedName>
</protein>
<accession>A0ABT8BZY5</accession>
<keyword evidence="2" id="KW-1185">Reference proteome</keyword>
<evidence type="ECO:0000313" key="1">
    <source>
        <dbReference type="EMBL" id="MDN3611946.1"/>
    </source>
</evidence>
<organism evidence="1 2">
    <name type="scientific">Vibrio ostreicida</name>
    <dbReference type="NCBI Taxonomy" id="526588"/>
    <lineage>
        <taxon>Bacteria</taxon>
        <taxon>Pseudomonadati</taxon>
        <taxon>Pseudomonadota</taxon>
        <taxon>Gammaproteobacteria</taxon>
        <taxon>Vibrionales</taxon>
        <taxon>Vibrionaceae</taxon>
        <taxon>Vibrio</taxon>
    </lineage>
</organism>
<gene>
    <name evidence="1" type="ORF">QWZ16_20350</name>
</gene>
<sequence length="50" mass="6349">MSGRNGHPKDRREKRCVVCERPFTWRRKWRQCWEDVKFCSQRCRQQKLPR</sequence>
<evidence type="ECO:0000313" key="2">
    <source>
        <dbReference type="Proteomes" id="UP001238540"/>
    </source>
</evidence>
<name>A0ABT8BZY5_9VIBR</name>
<dbReference type="PANTHER" id="PTHR37463:SF1">
    <property type="entry name" value="DUF2256 DOMAIN-CONTAINING PROTEIN"/>
    <property type="match status" value="1"/>
</dbReference>
<dbReference type="InterPro" id="IPR017136">
    <property type="entry name" value="UCP037205"/>
</dbReference>
<comment type="caution">
    <text evidence="1">The sequence shown here is derived from an EMBL/GenBank/DDBJ whole genome shotgun (WGS) entry which is preliminary data.</text>
</comment>
<dbReference type="PANTHER" id="PTHR37463">
    <property type="entry name" value="GSL3115 PROTEIN"/>
    <property type="match status" value="1"/>
</dbReference>
<dbReference type="EMBL" id="JAUFQC010000027">
    <property type="protein sequence ID" value="MDN3611946.1"/>
    <property type="molecule type" value="Genomic_DNA"/>
</dbReference>
<dbReference type="Pfam" id="PF10013">
    <property type="entry name" value="DUF2256"/>
    <property type="match status" value="1"/>
</dbReference>